<dbReference type="Pfam" id="PF01725">
    <property type="entry name" value="Ham1p_like"/>
    <property type="match status" value="1"/>
</dbReference>
<feature type="binding site" evidence="14">
    <location>
        <position position="170"/>
    </location>
    <ligand>
        <name>ITP</name>
        <dbReference type="ChEBI" id="CHEBI:61402"/>
    </ligand>
</feature>
<dbReference type="InterPro" id="IPR027502">
    <property type="entry name" value="ITPase"/>
</dbReference>
<evidence type="ECO:0000256" key="5">
    <source>
        <dbReference type="ARBA" id="ARBA00022801"/>
    </source>
</evidence>
<keyword evidence="9 14" id="KW-0539">Nucleus</keyword>
<evidence type="ECO:0000256" key="4">
    <source>
        <dbReference type="ARBA" id="ARBA00022741"/>
    </source>
</evidence>
<dbReference type="PANTHER" id="PTHR11067">
    <property type="entry name" value="INOSINE TRIPHOSPHATE PYROPHOSPHATASE/HAM1 PROTEIN"/>
    <property type="match status" value="1"/>
</dbReference>
<dbReference type="InterPro" id="IPR029001">
    <property type="entry name" value="ITPase-like_fam"/>
</dbReference>
<dbReference type="GO" id="GO:0009117">
    <property type="term" value="P:nucleotide metabolic process"/>
    <property type="evidence" value="ECO:0007669"/>
    <property type="project" value="UniProtKB-KW"/>
</dbReference>
<keyword evidence="3 14" id="KW-0479">Metal-binding</keyword>
<reference evidence="16" key="1">
    <citation type="submission" date="2022-07" db="EMBL/GenBank/DDBJ databases">
        <title>Fungi with potential for degradation of polypropylene.</title>
        <authorList>
            <person name="Gostincar C."/>
        </authorList>
    </citation>
    <scope>NUCLEOTIDE SEQUENCE</scope>
    <source>
        <strain evidence="16">EXF-13308</strain>
    </source>
</reference>
<evidence type="ECO:0000256" key="13">
    <source>
        <dbReference type="ARBA" id="ARBA00093271"/>
    </source>
</evidence>
<keyword evidence="2 14" id="KW-0963">Cytoplasm</keyword>
<comment type="similarity">
    <text evidence="1 14 15">Belongs to the HAM1 NTPase family.</text>
</comment>
<evidence type="ECO:0000256" key="12">
    <source>
        <dbReference type="ARBA" id="ARBA00093255"/>
    </source>
</evidence>
<sequence length="191" mass="21048">MAAEPTTHAPHVVNFITGNKNKLVEVKAILEPAIEVRSQALDLLEIQGTLEEVTLDKCRRAADLVGGPVLVEDTSLCFNALDGLPGPYIKWFMKSIGHEGLNNLLAAYPDKSAKAVCTFGFSEGPGHEPILFQGITNGKIVPARGPANFGWDPVFEYEGQTYAEMDKAEKNKISHRFRALQKLQAWFLNRV</sequence>
<feature type="binding site" evidence="14">
    <location>
        <begin position="17"/>
        <end position="22"/>
    </location>
    <ligand>
        <name>ITP</name>
        <dbReference type="ChEBI" id="CHEBI:61402"/>
    </ligand>
</feature>
<feature type="binding site" evidence="14">
    <location>
        <begin position="149"/>
        <end position="152"/>
    </location>
    <ligand>
        <name>ITP</name>
        <dbReference type="ChEBI" id="CHEBI:61402"/>
    </ligand>
</feature>
<dbReference type="FunFam" id="3.90.950.10:FF:000003">
    <property type="entry name" value="Inosine triphosphate pyrophosphatase"/>
    <property type="match status" value="1"/>
</dbReference>
<dbReference type="Gene3D" id="3.90.950.10">
    <property type="match status" value="1"/>
</dbReference>
<evidence type="ECO:0000256" key="8">
    <source>
        <dbReference type="ARBA" id="ARBA00023211"/>
    </source>
</evidence>
<dbReference type="NCBIfam" id="TIGR00042">
    <property type="entry name" value="RdgB/HAM1 family non-canonical purine NTP pyrophosphatase"/>
    <property type="match status" value="1"/>
</dbReference>
<comment type="caution">
    <text evidence="16">The sequence shown here is derived from an EMBL/GenBank/DDBJ whole genome shotgun (WGS) entry which is preliminary data.</text>
</comment>
<comment type="catalytic activity">
    <reaction evidence="13">
        <text>N(6)-hydroxy-dATP + H2O = N(6)-hydroxy-dAMP + diphosphate + H(+)</text>
        <dbReference type="Rhea" id="RHEA:83971"/>
        <dbReference type="ChEBI" id="CHEBI:15377"/>
        <dbReference type="ChEBI" id="CHEBI:15378"/>
        <dbReference type="ChEBI" id="CHEBI:33019"/>
        <dbReference type="ChEBI" id="CHEBI:233529"/>
        <dbReference type="ChEBI" id="CHEBI:233530"/>
    </reaction>
    <physiologicalReaction direction="left-to-right" evidence="13">
        <dbReference type="Rhea" id="RHEA:83972"/>
    </physiologicalReaction>
</comment>
<keyword evidence="17" id="KW-1185">Reference proteome</keyword>
<dbReference type="Proteomes" id="UP001174694">
    <property type="component" value="Unassembled WGS sequence"/>
</dbReference>
<comment type="subcellular location">
    <subcellularLocation>
        <location evidence="14">Cytoplasm</location>
    </subcellularLocation>
    <subcellularLocation>
        <location evidence="14">Nucleus</location>
    </subcellularLocation>
</comment>
<dbReference type="GO" id="GO:0046872">
    <property type="term" value="F:metal ion binding"/>
    <property type="evidence" value="ECO:0007669"/>
    <property type="project" value="UniProtKB-KW"/>
</dbReference>
<dbReference type="InterPro" id="IPR002637">
    <property type="entry name" value="RdgB/HAM1"/>
</dbReference>
<feature type="binding site" evidence="14">
    <location>
        <begin position="175"/>
        <end position="176"/>
    </location>
    <ligand>
        <name>ITP</name>
        <dbReference type="ChEBI" id="CHEBI:61402"/>
    </ligand>
</feature>
<dbReference type="GO" id="GO:0009204">
    <property type="term" value="P:deoxyribonucleoside triphosphate catabolic process"/>
    <property type="evidence" value="ECO:0007669"/>
    <property type="project" value="UniProtKB-UniRule"/>
</dbReference>
<organism evidence="16 17">
    <name type="scientific">Pleurostoma richardsiae</name>
    <dbReference type="NCBI Taxonomy" id="41990"/>
    <lineage>
        <taxon>Eukaryota</taxon>
        <taxon>Fungi</taxon>
        <taxon>Dikarya</taxon>
        <taxon>Ascomycota</taxon>
        <taxon>Pezizomycotina</taxon>
        <taxon>Sordariomycetes</taxon>
        <taxon>Sordariomycetidae</taxon>
        <taxon>Calosphaeriales</taxon>
        <taxon>Pleurostomataceae</taxon>
        <taxon>Pleurostoma</taxon>
    </lineage>
</organism>
<evidence type="ECO:0000256" key="7">
    <source>
        <dbReference type="ARBA" id="ARBA00023080"/>
    </source>
</evidence>
<evidence type="ECO:0000256" key="6">
    <source>
        <dbReference type="ARBA" id="ARBA00022842"/>
    </source>
</evidence>
<feature type="binding site" evidence="14">
    <location>
        <begin position="73"/>
        <end position="74"/>
    </location>
    <ligand>
        <name>ITP</name>
        <dbReference type="ChEBI" id="CHEBI:61402"/>
    </ligand>
</feature>
<proteinExistence type="inferred from homology"/>
<gene>
    <name evidence="16" type="ORF">NKR23_g7011</name>
</gene>
<dbReference type="GO" id="GO:0005634">
    <property type="term" value="C:nucleus"/>
    <property type="evidence" value="ECO:0007669"/>
    <property type="project" value="UniProtKB-SubCell"/>
</dbReference>
<feature type="binding site" evidence="14">
    <location>
        <position position="57"/>
    </location>
    <ligand>
        <name>ITP</name>
        <dbReference type="ChEBI" id="CHEBI:61402"/>
    </ligand>
</feature>
<dbReference type="EMBL" id="JANBVO010000021">
    <property type="protein sequence ID" value="KAJ9142621.1"/>
    <property type="molecule type" value="Genomic_DNA"/>
</dbReference>
<feature type="binding site" evidence="14">
    <location>
        <position position="73"/>
    </location>
    <ligand>
        <name>Mg(2+)</name>
        <dbReference type="ChEBI" id="CHEBI:18420"/>
    </ligand>
</feature>
<keyword evidence="7 14" id="KW-0546">Nucleotide metabolism</keyword>
<dbReference type="GO" id="GO:0035870">
    <property type="term" value="F:dITP diphosphatase activity"/>
    <property type="evidence" value="ECO:0007669"/>
    <property type="project" value="UniProtKB-UniRule"/>
</dbReference>
<evidence type="ECO:0000256" key="2">
    <source>
        <dbReference type="ARBA" id="ARBA00022490"/>
    </source>
</evidence>
<dbReference type="EC" id="3.6.1.66" evidence="14"/>
<evidence type="ECO:0000313" key="16">
    <source>
        <dbReference type="EMBL" id="KAJ9142621.1"/>
    </source>
</evidence>
<dbReference type="GO" id="GO:0005737">
    <property type="term" value="C:cytoplasm"/>
    <property type="evidence" value="ECO:0007669"/>
    <property type="project" value="UniProtKB-SubCell"/>
</dbReference>
<dbReference type="SUPFAM" id="SSF52972">
    <property type="entry name" value="ITPase-like"/>
    <property type="match status" value="1"/>
</dbReference>
<dbReference type="GO" id="GO:0036220">
    <property type="term" value="F:ITP diphosphatase activity"/>
    <property type="evidence" value="ECO:0007669"/>
    <property type="project" value="UniProtKB-UniRule"/>
</dbReference>
<comment type="cofactor">
    <cofactor evidence="14">
        <name>Mg(2+)</name>
        <dbReference type="ChEBI" id="CHEBI:18420"/>
    </cofactor>
    <cofactor evidence="14">
        <name>Mn(2+)</name>
        <dbReference type="ChEBI" id="CHEBI:29035"/>
    </cofactor>
    <text evidence="14">Binds 1 divalent metal cation per subunit; can use either Mg(2+) or Mn(2+).</text>
</comment>
<evidence type="ECO:0000256" key="1">
    <source>
        <dbReference type="ARBA" id="ARBA00008023"/>
    </source>
</evidence>
<comment type="catalytic activity">
    <reaction evidence="14">
        <text>XTP + H2O = XMP + diphosphate + H(+)</text>
        <dbReference type="Rhea" id="RHEA:28610"/>
        <dbReference type="ChEBI" id="CHEBI:15377"/>
        <dbReference type="ChEBI" id="CHEBI:15378"/>
        <dbReference type="ChEBI" id="CHEBI:33019"/>
        <dbReference type="ChEBI" id="CHEBI:57464"/>
        <dbReference type="ChEBI" id="CHEBI:61314"/>
        <dbReference type="EC" id="3.6.1.66"/>
    </reaction>
</comment>
<evidence type="ECO:0000256" key="15">
    <source>
        <dbReference type="RuleBase" id="RU003781"/>
    </source>
</evidence>
<name>A0AA38RX55_9PEZI</name>
<evidence type="ECO:0000256" key="9">
    <source>
        <dbReference type="ARBA" id="ARBA00023242"/>
    </source>
</evidence>
<evidence type="ECO:0000256" key="3">
    <source>
        <dbReference type="ARBA" id="ARBA00022723"/>
    </source>
</evidence>
<comment type="function">
    <text evidence="10">Pyrophosphatase that hydrolyzes the non-canonical purine nucleotides inosine triphosphate (ITP), deoxyinosine triphosphate (dITP) as well as 2'-deoxy-N-6-hydroxylaminopurine triphosphate (dHAPTP) and xanthosine 5'-triphosphate (XTP) to their respective monophosphate derivatives. The enzyme does not distinguish between the deoxy- and ribose forms. Probably excludes non-canonical purines from RNA and DNA precursor pools, thus preventing their incorporation into RNA and DNA and avoiding chromosomal lesions.</text>
</comment>
<accession>A0AA38RX55</accession>
<keyword evidence="6 14" id="KW-0460">Magnesium</keyword>
<evidence type="ECO:0000256" key="14">
    <source>
        <dbReference type="HAMAP-Rule" id="MF_03148"/>
    </source>
</evidence>
<comment type="catalytic activity">
    <reaction evidence="12">
        <text>dITP + H2O = dIMP + diphosphate + H(+)</text>
        <dbReference type="Rhea" id="RHEA:28342"/>
        <dbReference type="ChEBI" id="CHEBI:15377"/>
        <dbReference type="ChEBI" id="CHEBI:15378"/>
        <dbReference type="ChEBI" id="CHEBI:33019"/>
        <dbReference type="ChEBI" id="CHEBI:61194"/>
        <dbReference type="ChEBI" id="CHEBI:61382"/>
        <dbReference type="EC" id="3.6.1.66"/>
    </reaction>
    <physiologicalReaction direction="left-to-right" evidence="12">
        <dbReference type="Rhea" id="RHEA:28343"/>
    </physiologicalReaction>
</comment>
<dbReference type="GO" id="GO:0036222">
    <property type="term" value="F:XTP diphosphatase activity"/>
    <property type="evidence" value="ECO:0007669"/>
    <property type="project" value="UniProtKB-UniRule"/>
</dbReference>
<dbReference type="PANTHER" id="PTHR11067:SF9">
    <property type="entry name" value="INOSINE TRIPHOSPHATE PYROPHOSPHATASE"/>
    <property type="match status" value="1"/>
</dbReference>
<comment type="catalytic activity">
    <reaction evidence="11">
        <text>ITP + H2O = IMP + diphosphate + H(+)</text>
        <dbReference type="Rhea" id="RHEA:29399"/>
        <dbReference type="ChEBI" id="CHEBI:15377"/>
        <dbReference type="ChEBI" id="CHEBI:15378"/>
        <dbReference type="ChEBI" id="CHEBI:33019"/>
        <dbReference type="ChEBI" id="CHEBI:58053"/>
        <dbReference type="ChEBI" id="CHEBI:61402"/>
        <dbReference type="EC" id="3.6.1.66"/>
    </reaction>
    <physiologicalReaction direction="left-to-right" evidence="11">
        <dbReference type="Rhea" id="RHEA:29400"/>
    </physiologicalReaction>
</comment>
<comment type="function">
    <text evidence="14">Pyrophosphatase that hydrolyzes non-canonical purine nucleotides such as inosine triphosphate (ITP), deoxyinosine triphosphate (dITP) or xanthosine 5'-triphosphate (XTP) to their respective monophosphate derivatives. The enzyme does not distinguish between the deoxy- and ribose forms. Probably excludes non-canonical purines from RNA and DNA precursor pools, thus preventing their incorporation into RNA and DNA and avoiding chromosomal lesions.</text>
</comment>
<keyword evidence="4 14" id="KW-0547">Nucleotide-binding</keyword>
<evidence type="ECO:0000256" key="11">
    <source>
        <dbReference type="ARBA" id="ARBA00093218"/>
    </source>
</evidence>
<feature type="binding site" evidence="14">
    <location>
        <position position="45"/>
    </location>
    <ligand>
        <name>Mg(2+)</name>
        <dbReference type="ChEBI" id="CHEBI:18420"/>
    </ligand>
</feature>
<comment type="subunit">
    <text evidence="14">Homodimer.</text>
</comment>
<evidence type="ECO:0000256" key="10">
    <source>
        <dbReference type="ARBA" id="ARBA00054940"/>
    </source>
</evidence>
<keyword evidence="5 14" id="KW-0378">Hydrolase</keyword>
<dbReference type="AlphaFoldDB" id="A0AA38RX55"/>
<dbReference type="GO" id="GO:0000166">
    <property type="term" value="F:nucleotide binding"/>
    <property type="evidence" value="ECO:0007669"/>
    <property type="project" value="UniProtKB-KW"/>
</dbReference>
<dbReference type="CDD" id="cd00515">
    <property type="entry name" value="HAM1"/>
    <property type="match status" value="1"/>
</dbReference>
<protein>
    <recommendedName>
        <fullName evidence="14">Inosine triphosphate pyrophosphatase</fullName>
        <shortName evidence="14">ITPase</shortName>
        <shortName evidence="14">Inosine triphosphatase</shortName>
        <ecNumber evidence="14">3.6.1.66</ecNumber>
    </recommendedName>
    <alternativeName>
        <fullName evidence="14">Non-canonical purine NTP pyrophosphatase</fullName>
    </alternativeName>
    <alternativeName>
        <fullName evidence="14">Non-standard purine NTP pyrophosphatase</fullName>
    </alternativeName>
    <alternativeName>
        <fullName evidence="14">Nucleoside-triphosphate diphosphatase</fullName>
    </alternativeName>
    <alternativeName>
        <fullName evidence="14">Nucleoside-triphosphate pyrophosphatase</fullName>
        <shortName evidence="14">NTPase</shortName>
    </alternativeName>
    <alternativeName>
        <fullName evidence="14">XTP/dITP diphosphatase</fullName>
    </alternativeName>
</protein>
<evidence type="ECO:0000313" key="17">
    <source>
        <dbReference type="Proteomes" id="UP001174694"/>
    </source>
</evidence>
<dbReference type="HAMAP" id="MF_03148">
    <property type="entry name" value="HAM1_NTPase"/>
    <property type="match status" value="1"/>
</dbReference>
<keyword evidence="8 14" id="KW-0464">Manganese</keyword>